<keyword evidence="3" id="KW-1185">Reference proteome</keyword>
<accession>A0AAE8SJ58</accession>
<name>A0AAE8SJ58_9HYPO</name>
<comment type="caution">
    <text evidence="2">The sequence shown here is derived from an EMBL/GenBank/DDBJ whole genome shotgun (WGS) entry which is preliminary data.</text>
</comment>
<evidence type="ECO:0000313" key="2">
    <source>
        <dbReference type="EMBL" id="SPJ78831.1"/>
    </source>
</evidence>
<dbReference type="AlphaFoldDB" id="A0AAE8SJ58"/>
<feature type="region of interest" description="Disordered" evidence="1">
    <location>
        <begin position="103"/>
        <end position="166"/>
    </location>
</feature>
<dbReference type="EMBL" id="ONZP01000243">
    <property type="protein sequence ID" value="SPJ78831.1"/>
    <property type="molecule type" value="Genomic_DNA"/>
</dbReference>
<feature type="compositionally biased region" description="Pro residues" evidence="1">
    <location>
        <begin position="144"/>
        <end position="156"/>
    </location>
</feature>
<evidence type="ECO:0000313" key="3">
    <source>
        <dbReference type="Proteomes" id="UP001187734"/>
    </source>
</evidence>
<organism evidence="2 3">
    <name type="scientific">Fusarium torulosum</name>
    <dbReference type="NCBI Taxonomy" id="33205"/>
    <lineage>
        <taxon>Eukaryota</taxon>
        <taxon>Fungi</taxon>
        <taxon>Dikarya</taxon>
        <taxon>Ascomycota</taxon>
        <taxon>Pezizomycotina</taxon>
        <taxon>Sordariomycetes</taxon>
        <taxon>Hypocreomycetidae</taxon>
        <taxon>Hypocreales</taxon>
        <taxon>Nectriaceae</taxon>
        <taxon>Fusarium</taxon>
    </lineage>
</organism>
<gene>
    <name evidence="2" type="ORF">FTOL_07222</name>
</gene>
<sequence length="402" mass="43796">METFIEALPAIFQAICYIFMSTVKLIVDVGTSFFPPGRALTAGADMLLTAAEMTNWVYSQSEDPAGAFEWWLSPCGGTNLVPDEIKQVFDILSEVSGGRSSFRGLKNIKKGSGKKGDEGNPTDRSAPRPIGGKKKPPAGGNNPKPSPIPTPTPTPKPKCSVPKASQTQQLGILHNTLQLVECDSNDKTITTLMVITTLTYAAKATPTGITKTCKELHTQACYHYSSANVNNPHWSTLICPQAAAIPSRNRGANAPVPQATATWQSEHIGRWRQRSLRDEKSCDMDEWPPAYLIEETSDTFKNAGIDRSGVCFGEALKSMTIDDFHKMVMAGKKGPKATAGDTTMMNVQVDVDVRPQFSFAYEFDEPAFVGNKLRDAGLWDNQCWPKKAAKTDLGFALLSLDE</sequence>
<evidence type="ECO:0000256" key="1">
    <source>
        <dbReference type="SAM" id="MobiDB-lite"/>
    </source>
</evidence>
<protein>
    <submittedName>
        <fullName evidence="2">Uncharacterized protein</fullName>
    </submittedName>
</protein>
<reference evidence="2" key="1">
    <citation type="submission" date="2018-03" db="EMBL/GenBank/DDBJ databases">
        <authorList>
            <person name="Guldener U."/>
        </authorList>
    </citation>
    <scope>NUCLEOTIDE SEQUENCE</scope>
</reference>
<dbReference type="Proteomes" id="UP001187734">
    <property type="component" value="Unassembled WGS sequence"/>
</dbReference>
<proteinExistence type="predicted"/>